<dbReference type="GeneID" id="85227902"/>
<protein>
    <submittedName>
        <fullName evidence="5">Uncharacterized protein</fullName>
    </submittedName>
</protein>
<dbReference type="InterPro" id="IPR019140">
    <property type="entry name" value="MCM_complex-bd"/>
</dbReference>
<dbReference type="GO" id="GO:0005634">
    <property type="term" value="C:nucleus"/>
    <property type="evidence" value="ECO:0007669"/>
    <property type="project" value="UniProtKB-SubCell"/>
</dbReference>
<evidence type="ECO:0000313" key="5">
    <source>
        <dbReference type="EMBL" id="WFD41254.1"/>
    </source>
</evidence>
<feature type="compositionally biased region" description="Polar residues" evidence="3">
    <location>
        <begin position="612"/>
        <end position="623"/>
    </location>
</feature>
<dbReference type="InterPro" id="IPR018819">
    <property type="entry name" value="Nur1/Mug154"/>
</dbReference>
<keyword evidence="2" id="KW-0539">Nucleus</keyword>
<dbReference type="RefSeq" id="XP_060124151.1">
    <property type="nucleotide sequence ID" value="XM_060268168.1"/>
</dbReference>
<evidence type="ECO:0000256" key="3">
    <source>
        <dbReference type="SAM" id="MobiDB-lite"/>
    </source>
</evidence>
<accession>A0AAF0F778</accession>
<feature type="transmembrane region" description="Helical" evidence="4">
    <location>
        <begin position="774"/>
        <end position="791"/>
    </location>
</feature>
<dbReference type="GO" id="GO:0006261">
    <property type="term" value="P:DNA-templated DNA replication"/>
    <property type="evidence" value="ECO:0007669"/>
    <property type="project" value="TreeGrafter"/>
</dbReference>
<evidence type="ECO:0000256" key="2">
    <source>
        <dbReference type="ARBA" id="ARBA00023242"/>
    </source>
</evidence>
<gene>
    <name evidence="5" type="ORF">MJAP1_004251</name>
</gene>
<reference evidence="5" key="1">
    <citation type="submission" date="2023-03" db="EMBL/GenBank/DDBJ databases">
        <title>Mating type loci evolution in Malassezia.</title>
        <authorList>
            <person name="Coelho M.A."/>
        </authorList>
    </citation>
    <scope>NUCLEOTIDE SEQUENCE</scope>
    <source>
        <strain evidence="5">CBS 9431</strain>
    </source>
</reference>
<feature type="transmembrane region" description="Helical" evidence="4">
    <location>
        <begin position="878"/>
        <end position="901"/>
    </location>
</feature>
<name>A0AAF0F778_9BASI</name>
<evidence type="ECO:0000256" key="1">
    <source>
        <dbReference type="ARBA" id="ARBA00004123"/>
    </source>
</evidence>
<keyword evidence="4" id="KW-1133">Transmembrane helix</keyword>
<dbReference type="AlphaFoldDB" id="A0AAF0F778"/>
<dbReference type="PANTHER" id="PTHR13489">
    <property type="entry name" value="MINI-CHROMOSOME MAINTENANCE COMPLEX-BINDING PROTEIN"/>
    <property type="match status" value="1"/>
</dbReference>
<dbReference type="PANTHER" id="PTHR13489:SF0">
    <property type="entry name" value="MINI-CHROMOSOME MAINTENANCE COMPLEX-BINDING PROTEIN"/>
    <property type="match status" value="1"/>
</dbReference>
<proteinExistence type="predicted"/>
<dbReference type="GO" id="GO:0003682">
    <property type="term" value="F:chromatin binding"/>
    <property type="evidence" value="ECO:0007669"/>
    <property type="project" value="TreeGrafter"/>
</dbReference>
<feature type="region of interest" description="Disordered" evidence="3">
    <location>
        <begin position="580"/>
        <end position="634"/>
    </location>
</feature>
<dbReference type="Proteomes" id="UP001217754">
    <property type="component" value="Chromosome 9"/>
</dbReference>
<keyword evidence="4" id="KW-0812">Transmembrane</keyword>
<dbReference type="Pfam" id="PF10332">
    <property type="entry name" value="DUF2418"/>
    <property type="match status" value="1"/>
</dbReference>
<keyword evidence="6" id="KW-1185">Reference proteome</keyword>
<evidence type="ECO:0000256" key="4">
    <source>
        <dbReference type="SAM" id="Phobius"/>
    </source>
</evidence>
<organism evidence="5 6">
    <name type="scientific">Malassezia japonica</name>
    <dbReference type="NCBI Taxonomy" id="223818"/>
    <lineage>
        <taxon>Eukaryota</taxon>
        <taxon>Fungi</taxon>
        <taxon>Dikarya</taxon>
        <taxon>Basidiomycota</taxon>
        <taxon>Ustilaginomycotina</taxon>
        <taxon>Malasseziomycetes</taxon>
        <taxon>Malasseziales</taxon>
        <taxon>Malasseziaceae</taxon>
        <taxon>Malassezia</taxon>
    </lineage>
</organism>
<keyword evidence="4" id="KW-0472">Membrane</keyword>
<sequence>MVPTETEFACALERPRDVVQATYAECGSIQGTAERVEAHYRHLFRDTERRMRIPLLDVHNVDVLLERAQSPEGRRNGVLVRWRCMVQDTGLGCELFLGTLQANKQPVCGLYGAEARYEGEDAVDAAAPGNMAERLALFGVSVPGESPWAHQLLAGQSDEDVAAALGKMAIHSDEKKTHASERTPIPEQPSITALLKLADVDKAEQLRTTEIVDVVGLLDLSFIPNPDLPLGDESTDAAVPQLPCIHALFFDKATERASLLPLLEHAAVSMPRAYATPIDARTALIAHLAEHLGGDALAAEFLLLALLAKIHIRRPGLAVGSLSLNLSNVRSTTPHTALRSTLEALVPAVVEERLTLAELNDPKRTYFVRSTDAGMTAGRLQLADNTCVLVDEVCMGEGQLLDAGVRNIRALAGVMQSHTLSYQFPFSEIDLDTDLNVVVLSTGKSLLPADVHVPLRPAAGGAVDLGKAALSASPAALQAWRAYLLTTRQGDARVPESMSAPVQNYFVERRQNGPRFAYTEVDLQRCLGIARLVAVSFGLDELTEEAWQHATRLDEARAARLAPYQDEAWRARYEASKASGVERVQRASGMTPRRESGPWTPRTPRETPPARSTLTPRNATPSAAHTPLQRKGAFASPVRARVADDAPTLHAEAPTARTWKERAQEWAQQLPGAAQSTWQGIEMELEQAVYAPELGVPIALTLHALSLLSQLMLPGSAFALPGVSSSYKPPSQRRGHTRLFSDRRRGDAGKGYSAYLGRMLAAQRTAALTYTSRMLSLALVLAAAYNAYLLFSRRRAYRLWYRDEKDVLQNPHASLEEPPRDSPPPPTWEERARDLALFCARQVPVLEWFVPPPRTRPAPPPSQRVYTLRVWDVLEAPLYVFSYVALLTRLYSPAHALWWAVSGSLGMHAFTTYALTAVLMAAFSCQTYFLALEYAALVRDRQVLSGEVLREYDEKFVMPRAMPLVRDASTMTDS</sequence>
<dbReference type="EMBL" id="CP119966">
    <property type="protein sequence ID" value="WFD41254.1"/>
    <property type="molecule type" value="Genomic_DNA"/>
</dbReference>
<feature type="transmembrane region" description="Helical" evidence="4">
    <location>
        <begin position="913"/>
        <end position="932"/>
    </location>
</feature>
<comment type="subcellular location">
    <subcellularLocation>
        <location evidence="1">Nucleus</location>
    </subcellularLocation>
</comment>
<evidence type="ECO:0000313" key="6">
    <source>
        <dbReference type="Proteomes" id="UP001217754"/>
    </source>
</evidence>
<dbReference type="Pfam" id="PF09739">
    <property type="entry name" value="MCM_bind"/>
    <property type="match status" value="2"/>
</dbReference>